<evidence type="ECO:0000313" key="15">
    <source>
        <dbReference type="Proteomes" id="UP000677803"/>
    </source>
</evidence>
<name>A0A8S4AT75_9TELE</name>
<feature type="transmembrane region" description="Helical" evidence="10">
    <location>
        <begin position="147"/>
        <end position="168"/>
    </location>
</feature>
<keyword evidence="6" id="KW-0687">Ribonucleoprotein</keyword>
<feature type="compositionally biased region" description="Low complexity" evidence="9">
    <location>
        <begin position="473"/>
        <end position="486"/>
    </location>
</feature>
<comment type="subcellular location">
    <subcellularLocation>
        <location evidence="1">Mitochondrion</location>
    </subcellularLocation>
</comment>
<keyword evidence="15" id="KW-1185">Reference proteome</keyword>
<dbReference type="GO" id="GO:0005739">
    <property type="term" value="C:mitochondrion"/>
    <property type="evidence" value="ECO:0007669"/>
    <property type="project" value="UniProtKB-SubCell"/>
</dbReference>
<evidence type="ECO:0000256" key="2">
    <source>
        <dbReference type="ARBA" id="ARBA00010605"/>
    </source>
</evidence>
<accession>A0A8S4AT75</accession>
<dbReference type="Pfam" id="PF25131">
    <property type="entry name" value="bL9m_N"/>
    <property type="match status" value="1"/>
</dbReference>
<comment type="caution">
    <text evidence="14">The sequence shown here is derived from an EMBL/GenBank/DDBJ whole genome shotgun (WGS) entry which is preliminary data.</text>
</comment>
<dbReference type="SUPFAM" id="SSF55658">
    <property type="entry name" value="L9 N-domain-like"/>
    <property type="match status" value="1"/>
</dbReference>
<feature type="transmembrane region" description="Helical" evidence="10">
    <location>
        <begin position="101"/>
        <end position="127"/>
    </location>
</feature>
<keyword evidence="10" id="KW-0812">Transmembrane</keyword>
<dbReference type="InterPro" id="IPR056864">
    <property type="entry name" value="MRP-L9_N"/>
</dbReference>
<organism evidence="14 15">
    <name type="scientific">Menidia menidia</name>
    <name type="common">Atlantic silverside</name>
    <dbReference type="NCBI Taxonomy" id="238744"/>
    <lineage>
        <taxon>Eukaryota</taxon>
        <taxon>Metazoa</taxon>
        <taxon>Chordata</taxon>
        <taxon>Craniata</taxon>
        <taxon>Vertebrata</taxon>
        <taxon>Euteleostomi</taxon>
        <taxon>Actinopterygii</taxon>
        <taxon>Neopterygii</taxon>
        <taxon>Teleostei</taxon>
        <taxon>Neoteleostei</taxon>
        <taxon>Acanthomorphata</taxon>
        <taxon>Ovalentaria</taxon>
        <taxon>Atherinomorphae</taxon>
        <taxon>Atheriniformes</taxon>
        <taxon>Atherinopsidae</taxon>
        <taxon>Menidiinae</taxon>
        <taxon>Menidia</taxon>
    </lineage>
</organism>
<dbReference type="EMBL" id="CAJRST010005557">
    <property type="protein sequence ID" value="CAG5885758.1"/>
    <property type="molecule type" value="Genomic_DNA"/>
</dbReference>
<dbReference type="InterPro" id="IPR000244">
    <property type="entry name" value="Ribosomal_bL9"/>
</dbReference>
<dbReference type="Pfam" id="PF22078">
    <property type="entry name" value="Ribosomal_bL9m_C"/>
    <property type="match status" value="1"/>
</dbReference>
<evidence type="ECO:0000256" key="6">
    <source>
        <dbReference type="ARBA" id="ARBA00023274"/>
    </source>
</evidence>
<sequence length="495" mass="55162">MNQPLLSASLKKEKRIIKSPLAAGQMDFRPQGAVLIATLVVVNFIWWMVMIAAIGVGATHLNNCPVQPNIPIYLIVMGATSILSLSVTYNISKNKESAINILLTACMTVLHIFSFSWLIAGTCWVYNIYPPNYSGTDNYCHMITYQFAFVVTTLLWVAMTIPSMWSSCRRVLQDLLRQPAVRSLSLTPAQHTVVVERWWQVPLSKVGSPPRLNPRRHRVYKLVEDTKHAPKTNMELILTQTVPKLGGRGDTVFVKRSVGRNKLLAEGLAVYPSPENKQMFSEELRVGIKYEHSCFSSMVLIWFALLLIIVILVDVQLLREGRPEDRIQTRTGQMTLDFLKRSKLSINKMPPDDFQLTKEVVCRQFLKKLGVVVPLHALNLPFEPIKDLGDYWCEVTINGLDTVRVPMSLLPYEDPSATHQKQLKAQRRLQAAANVSEEADEEDAALRAASEMEAGEESVGETSASAGPSAAGETTASTQTEQNTTSPPSQSPDKS</sequence>
<feature type="transmembrane region" description="Helical" evidence="10">
    <location>
        <begin position="299"/>
        <end position="318"/>
    </location>
</feature>
<dbReference type="GO" id="GO:1990904">
    <property type="term" value="C:ribonucleoprotein complex"/>
    <property type="evidence" value="ECO:0007669"/>
    <property type="project" value="UniProtKB-KW"/>
</dbReference>
<dbReference type="Proteomes" id="UP000677803">
    <property type="component" value="Unassembled WGS sequence"/>
</dbReference>
<evidence type="ECO:0000259" key="12">
    <source>
        <dbReference type="Pfam" id="PF22078"/>
    </source>
</evidence>
<dbReference type="PANTHER" id="PTHR21368">
    <property type="entry name" value="50S RIBOSOMAL PROTEIN L9"/>
    <property type="match status" value="1"/>
</dbReference>
<dbReference type="InterPro" id="IPR020070">
    <property type="entry name" value="Ribosomal_bL9_N"/>
</dbReference>
<dbReference type="AlphaFoldDB" id="A0A8S4AT75"/>
<proteinExistence type="inferred from homology"/>
<feature type="transmembrane region" description="Helical" evidence="10">
    <location>
        <begin position="70"/>
        <end position="89"/>
    </location>
</feature>
<evidence type="ECO:0000313" key="14">
    <source>
        <dbReference type="EMBL" id="CAG5885758.1"/>
    </source>
</evidence>
<gene>
    <name evidence="14" type="ORF">MMEN_LOCUS5926</name>
</gene>
<evidence type="ECO:0000256" key="5">
    <source>
        <dbReference type="ARBA" id="ARBA00023128"/>
    </source>
</evidence>
<feature type="domain" description="Large ribosomal subunit protein bL9m N-terminal" evidence="13">
    <location>
        <begin position="193"/>
        <end position="225"/>
    </location>
</feature>
<keyword evidence="10" id="KW-1133">Transmembrane helix</keyword>
<keyword evidence="10" id="KW-0472">Membrane</keyword>
<dbReference type="InterPro" id="IPR036935">
    <property type="entry name" value="Ribosomal_bL9_N_sf"/>
</dbReference>
<evidence type="ECO:0000256" key="7">
    <source>
        <dbReference type="ARBA" id="ARBA00035194"/>
    </source>
</evidence>
<evidence type="ECO:0000256" key="3">
    <source>
        <dbReference type="ARBA" id="ARBA00022946"/>
    </source>
</evidence>
<dbReference type="FunFam" id="3.40.5.10:FF:000005">
    <property type="entry name" value="39S ribosomal protein L9, mitochondrial"/>
    <property type="match status" value="1"/>
</dbReference>
<evidence type="ECO:0000256" key="9">
    <source>
        <dbReference type="SAM" id="MobiDB-lite"/>
    </source>
</evidence>
<evidence type="ECO:0000259" key="13">
    <source>
        <dbReference type="Pfam" id="PF25131"/>
    </source>
</evidence>
<dbReference type="GO" id="GO:0003735">
    <property type="term" value="F:structural constituent of ribosome"/>
    <property type="evidence" value="ECO:0007669"/>
    <property type="project" value="InterPro"/>
</dbReference>
<dbReference type="OrthoDB" id="5555409at2759"/>
<feature type="domain" description="Large ribosomal subunit protein bL9m C-terminal" evidence="12">
    <location>
        <begin position="325"/>
        <end position="409"/>
    </location>
</feature>
<feature type="domain" description="Ribosomal protein L9" evidence="11">
    <location>
        <begin position="234"/>
        <end position="279"/>
    </location>
</feature>
<comment type="similarity">
    <text evidence="2">Belongs to the bacterial ribosomal protein bL9 family.</text>
</comment>
<evidence type="ECO:0000259" key="11">
    <source>
        <dbReference type="Pfam" id="PF01281"/>
    </source>
</evidence>
<dbReference type="GO" id="GO:0005840">
    <property type="term" value="C:ribosome"/>
    <property type="evidence" value="ECO:0007669"/>
    <property type="project" value="UniProtKB-KW"/>
</dbReference>
<evidence type="ECO:0000256" key="4">
    <source>
        <dbReference type="ARBA" id="ARBA00022980"/>
    </source>
</evidence>
<dbReference type="GO" id="GO:0006412">
    <property type="term" value="P:translation"/>
    <property type="evidence" value="ECO:0007669"/>
    <property type="project" value="InterPro"/>
</dbReference>
<protein>
    <recommendedName>
        <fullName evidence="7">Large ribosomal subunit protein bL9m</fullName>
    </recommendedName>
    <alternativeName>
        <fullName evidence="8">39S ribosomal protein L9, mitochondrial</fullName>
    </alternativeName>
</protein>
<evidence type="ECO:0000256" key="10">
    <source>
        <dbReference type="SAM" id="Phobius"/>
    </source>
</evidence>
<dbReference type="InterPro" id="IPR054302">
    <property type="entry name" value="Ribosomal_bL9m_C"/>
</dbReference>
<keyword evidence="3" id="KW-0809">Transit peptide</keyword>
<keyword evidence="5" id="KW-0496">Mitochondrion</keyword>
<evidence type="ECO:0000256" key="1">
    <source>
        <dbReference type="ARBA" id="ARBA00004173"/>
    </source>
</evidence>
<reference evidence="14" key="1">
    <citation type="submission" date="2021-05" db="EMBL/GenBank/DDBJ databases">
        <authorList>
            <person name="Tigano A."/>
        </authorList>
    </citation>
    <scope>NUCLEOTIDE SEQUENCE</scope>
</reference>
<dbReference type="InterPro" id="IPR009027">
    <property type="entry name" value="Ribosomal_bL9/RNase_H1_N"/>
</dbReference>
<feature type="transmembrane region" description="Helical" evidence="10">
    <location>
        <begin position="33"/>
        <end position="58"/>
    </location>
</feature>
<dbReference type="Gene3D" id="3.40.5.10">
    <property type="entry name" value="Ribosomal protein L9, N-terminal domain"/>
    <property type="match status" value="1"/>
</dbReference>
<keyword evidence="4" id="KW-0689">Ribosomal protein</keyword>
<dbReference type="Pfam" id="PF01281">
    <property type="entry name" value="Ribosomal_L9_N"/>
    <property type="match status" value="1"/>
</dbReference>
<feature type="region of interest" description="Disordered" evidence="9">
    <location>
        <begin position="429"/>
        <end position="495"/>
    </location>
</feature>
<evidence type="ECO:0000256" key="8">
    <source>
        <dbReference type="ARBA" id="ARBA00035381"/>
    </source>
</evidence>